<reference evidence="9" key="1">
    <citation type="submission" date="2021-02" db="EMBL/GenBank/DDBJ databases">
        <title>First Annotated Genome of the Yellow-green Alga Tribonema minus.</title>
        <authorList>
            <person name="Mahan K.M."/>
        </authorList>
    </citation>
    <scope>NUCLEOTIDE SEQUENCE</scope>
    <source>
        <strain evidence="9">UTEX B ZZ1240</strain>
    </source>
</reference>
<dbReference type="SMART" id="SM00129">
    <property type="entry name" value="KISc"/>
    <property type="match status" value="1"/>
</dbReference>
<evidence type="ECO:0000256" key="3">
    <source>
        <dbReference type="ARBA" id="ARBA00022741"/>
    </source>
</evidence>
<evidence type="ECO:0000256" key="1">
    <source>
        <dbReference type="ARBA" id="ARBA00010899"/>
    </source>
</evidence>
<evidence type="ECO:0000256" key="6">
    <source>
        <dbReference type="PROSITE-ProRule" id="PRU00283"/>
    </source>
</evidence>
<evidence type="ECO:0000256" key="2">
    <source>
        <dbReference type="ARBA" id="ARBA00022701"/>
    </source>
</evidence>
<dbReference type="InterPro" id="IPR001752">
    <property type="entry name" value="Kinesin_motor_dom"/>
</dbReference>
<dbReference type="AlphaFoldDB" id="A0A836CD03"/>
<dbReference type="InterPro" id="IPR019821">
    <property type="entry name" value="Kinesin_motor_CS"/>
</dbReference>
<dbReference type="Pfam" id="PF00225">
    <property type="entry name" value="Kinesin"/>
    <property type="match status" value="1"/>
</dbReference>
<comment type="similarity">
    <text evidence="1">Belongs to the TRAFAC class myosin-kinesin ATPase superfamily. Kinesin family. KIN-14 subfamily.</text>
</comment>
<dbReference type="GO" id="GO:0007018">
    <property type="term" value="P:microtubule-based movement"/>
    <property type="evidence" value="ECO:0007669"/>
    <property type="project" value="InterPro"/>
</dbReference>
<evidence type="ECO:0000259" key="8">
    <source>
        <dbReference type="PROSITE" id="PS50067"/>
    </source>
</evidence>
<dbReference type="InterPro" id="IPR027640">
    <property type="entry name" value="Kinesin-like_fam"/>
</dbReference>
<keyword evidence="3 6" id="KW-0547">Nucleotide-binding</keyword>
<evidence type="ECO:0000256" key="7">
    <source>
        <dbReference type="RuleBase" id="RU000394"/>
    </source>
</evidence>
<dbReference type="GO" id="GO:0003777">
    <property type="term" value="F:microtubule motor activity"/>
    <property type="evidence" value="ECO:0007669"/>
    <property type="project" value="InterPro"/>
</dbReference>
<organism evidence="9 10">
    <name type="scientific">Tribonema minus</name>
    <dbReference type="NCBI Taxonomy" id="303371"/>
    <lineage>
        <taxon>Eukaryota</taxon>
        <taxon>Sar</taxon>
        <taxon>Stramenopiles</taxon>
        <taxon>Ochrophyta</taxon>
        <taxon>PX clade</taxon>
        <taxon>Xanthophyceae</taxon>
        <taxon>Tribonematales</taxon>
        <taxon>Tribonemataceae</taxon>
        <taxon>Tribonema</taxon>
    </lineage>
</organism>
<name>A0A836CD03_9STRA</name>
<evidence type="ECO:0000313" key="10">
    <source>
        <dbReference type="Proteomes" id="UP000664859"/>
    </source>
</evidence>
<dbReference type="GO" id="GO:0005874">
    <property type="term" value="C:microtubule"/>
    <property type="evidence" value="ECO:0007669"/>
    <property type="project" value="UniProtKB-KW"/>
</dbReference>
<feature type="binding site" evidence="6">
    <location>
        <begin position="103"/>
        <end position="110"/>
    </location>
    <ligand>
        <name>ATP</name>
        <dbReference type="ChEBI" id="CHEBI:30616"/>
    </ligand>
</feature>
<dbReference type="InterPro" id="IPR036961">
    <property type="entry name" value="Kinesin_motor_dom_sf"/>
</dbReference>
<dbReference type="PANTHER" id="PTHR47972:SF45">
    <property type="entry name" value="PROTEIN CLARET SEGREGATIONAL"/>
    <property type="match status" value="1"/>
</dbReference>
<keyword evidence="10" id="KW-1185">Reference proteome</keyword>
<dbReference type="OrthoDB" id="3176171at2759"/>
<evidence type="ECO:0000256" key="4">
    <source>
        <dbReference type="ARBA" id="ARBA00022840"/>
    </source>
</evidence>
<dbReference type="SUPFAM" id="SSF52540">
    <property type="entry name" value="P-loop containing nucleoside triphosphate hydrolases"/>
    <property type="match status" value="1"/>
</dbReference>
<dbReference type="PROSITE" id="PS50067">
    <property type="entry name" value="KINESIN_MOTOR_2"/>
    <property type="match status" value="1"/>
</dbReference>
<keyword evidence="5 6" id="KW-0505">Motor protein</keyword>
<dbReference type="EMBL" id="JAFCMP010000457">
    <property type="protein sequence ID" value="KAG5179561.1"/>
    <property type="molecule type" value="Genomic_DNA"/>
</dbReference>
<dbReference type="PANTHER" id="PTHR47972">
    <property type="entry name" value="KINESIN-LIKE PROTEIN KLP-3"/>
    <property type="match status" value="1"/>
</dbReference>
<accession>A0A836CD03</accession>
<dbReference type="PROSITE" id="PS00411">
    <property type="entry name" value="KINESIN_MOTOR_1"/>
    <property type="match status" value="1"/>
</dbReference>
<comment type="caution">
    <text evidence="9">The sequence shown here is derived from an EMBL/GenBank/DDBJ whole genome shotgun (WGS) entry which is preliminary data.</text>
</comment>
<dbReference type="PRINTS" id="PR00380">
    <property type="entry name" value="KINESINHEAVY"/>
</dbReference>
<dbReference type="GO" id="GO:0005524">
    <property type="term" value="F:ATP binding"/>
    <property type="evidence" value="ECO:0007669"/>
    <property type="project" value="UniProtKB-UniRule"/>
</dbReference>
<sequence length="383" mass="41216">MHNQLQDLRGSVRVFVRTRPFLPGDNETPPPPGAHAAVRCSSDAVTVVAPGGSSSSGGGGAAQSFVFDRVFAPSAGQEDVFREVSEFVQSALDGYKVCLFSYGQTGSGKTWTLQGSGRGSLRGITPRAVEQILLSVRALRERHWHYDLEVSFMEIYNEQVRGGGHRPSAAAPLPRARAGAAPAKLSIKRGADGGMEVAGLSRHAVDMEDQERGLRQLEVLMAMAQRTRSTARTEMNAQSSRSHSIFTLWLKGTSQETRTTLRGVLHLVDLAGSERLDRSGAARDAQQLRETQAINKSLSCLADVFAALGSKASHTPFRNSKLTYLLQDCLSGEGKALMMVNLSPTAASVPETLCSLRFAGQVSQVELGKATRQVSFRAQSSTK</sequence>
<proteinExistence type="inferred from homology"/>
<evidence type="ECO:0000313" key="9">
    <source>
        <dbReference type="EMBL" id="KAG5179561.1"/>
    </source>
</evidence>
<dbReference type="Gene3D" id="3.40.850.10">
    <property type="entry name" value="Kinesin motor domain"/>
    <property type="match status" value="1"/>
</dbReference>
<dbReference type="InterPro" id="IPR027417">
    <property type="entry name" value="P-loop_NTPase"/>
</dbReference>
<dbReference type="Proteomes" id="UP000664859">
    <property type="component" value="Unassembled WGS sequence"/>
</dbReference>
<feature type="domain" description="Kinesin motor" evidence="8">
    <location>
        <begin position="11"/>
        <end position="365"/>
    </location>
</feature>
<keyword evidence="4 6" id="KW-0067">ATP-binding</keyword>
<gene>
    <name evidence="9" type="ORF">JKP88DRAFT_187901</name>
</gene>
<protein>
    <recommendedName>
        <fullName evidence="7">Kinesin-like protein</fullName>
    </recommendedName>
</protein>
<dbReference type="GO" id="GO:0008017">
    <property type="term" value="F:microtubule binding"/>
    <property type="evidence" value="ECO:0007669"/>
    <property type="project" value="InterPro"/>
</dbReference>
<evidence type="ECO:0000256" key="5">
    <source>
        <dbReference type="ARBA" id="ARBA00023175"/>
    </source>
</evidence>
<keyword evidence="2 7" id="KW-0493">Microtubule</keyword>